<comment type="caution">
    <text evidence="1">The sequence shown here is derived from an EMBL/GenBank/DDBJ whole genome shotgun (WGS) entry which is preliminary data.</text>
</comment>
<keyword evidence="2" id="KW-1185">Reference proteome</keyword>
<dbReference type="Pfam" id="PF13578">
    <property type="entry name" value="Methyltransf_24"/>
    <property type="match status" value="1"/>
</dbReference>
<evidence type="ECO:0000313" key="2">
    <source>
        <dbReference type="Proteomes" id="UP000282311"/>
    </source>
</evidence>
<keyword evidence="1" id="KW-0808">Transferase</keyword>
<reference evidence="1 2" key="1">
    <citation type="journal article" date="2007" name="Int. J. Syst. Evol. Microbiol.">
        <title>Paenibacillus ginsengarvi sp. nov., isolated from soil from ginseng cultivation.</title>
        <authorList>
            <person name="Yoon M.H."/>
            <person name="Ten L.N."/>
            <person name="Im W.T."/>
        </authorList>
    </citation>
    <scope>NUCLEOTIDE SEQUENCE [LARGE SCALE GENOMIC DNA]</scope>
    <source>
        <strain evidence="1 2">KCTC 13059</strain>
    </source>
</reference>
<dbReference type="Proteomes" id="UP000282311">
    <property type="component" value="Unassembled WGS sequence"/>
</dbReference>
<protein>
    <submittedName>
        <fullName evidence="1">Class I SAM-dependent methyltransferase</fullName>
    </submittedName>
</protein>
<evidence type="ECO:0000313" key="1">
    <source>
        <dbReference type="EMBL" id="RKN85327.1"/>
    </source>
</evidence>
<dbReference type="AlphaFoldDB" id="A0A3B0CLT3"/>
<dbReference type="GO" id="GO:0032259">
    <property type="term" value="P:methylation"/>
    <property type="evidence" value="ECO:0007669"/>
    <property type="project" value="UniProtKB-KW"/>
</dbReference>
<organism evidence="1 2">
    <name type="scientific">Paenibacillus ginsengarvi</name>
    <dbReference type="NCBI Taxonomy" id="400777"/>
    <lineage>
        <taxon>Bacteria</taxon>
        <taxon>Bacillati</taxon>
        <taxon>Bacillota</taxon>
        <taxon>Bacilli</taxon>
        <taxon>Bacillales</taxon>
        <taxon>Paenibacillaceae</taxon>
        <taxon>Paenibacillus</taxon>
    </lineage>
</organism>
<dbReference type="Gene3D" id="3.40.50.150">
    <property type="entry name" value="Vaccinia Virus protein VP39"/>
    <property type="match status" value="1"/>
</dbReference>
<sequence>MFMSSEKDRIDEERIEHLYRMVSSVPGWLERNEGETLYRLARYKAPVPTVVELGSWKGKSTCWLSGALQDRGEGRVHAVDLWNWKPSGKPLDHPDEVLDEFKQNLRKLGLGENVETIRMKTVDASRKWRRRSPIGLLFIDASHRYAAVREDFEYWSPMVATGGYIAFHDVNTWQGPTKLVSELPKWYVKVRTKGLWVCRKVMEEP</sequence>
<dbReference type="SUPFAM" id="SSF53335">
    <property type="entry name" value="S-adenosyl-L-methionine-dependent methyltransferases"/>
    <property type="match status" value="1"/>
</dbReference>
<dbReference type="GO" id="GO:0008168">
    <property type="term" value="F:methyltransferase activity"/>
    <property type="evidence" value="ECO:0007669"/>
    <property type="project" value="UniProtKB-KW"/>
</dbReference>
<dbReference type="InterPro" id="IPR029063">
    <property type="entry name" value="SAM-dependent_MTases_sf"/>
</dbReference>
<accession>A0A3B0CLT3</accession>
<gene>
    <name evidence="1" type="ORF">D7M11_09595</name>
</gene>
<proteinExistence type="predicted"/>
<dbReference type="EMBL" id="RBAH01000005">
    <property type="protein sequence ID" value="RKN85327.1"/>
    <property type="molecule type" value="Genomic_DNA"/>
</dbReference>
<keyword evidence="1" id="KW-0489">Methyltransferase</keyword>
<name>A0A3B0CLT3_9BACL</name>